<sequence>MFIREYMEYHSDRFADCSLIILNEKNNIVALLPASTKDGILTSHGGLTFGGFVVDSKMTVELMLEIFALVRGVIKGLGIKEIIYKCIPYIYNQYPAEEDRYALWRNDAQLFRRDVSTAVVLSTPYKYQKGRKWMVARGRKSNIDVHESQDFAAFMDLENRVLAEYHQAKAVHTAEEMKLLADRFPDNIHLWVGEREGELLAGALVFVNRNVVHTQYLANSPEGRELGALDRVIDHLLKEAYAGYKYFDFGTSNEEQGRVLNKGLIGQKEGFGARAVVHDFYRWNIT</sequence>
<keyword evidence="2" id="KW-0808">Transferase</keyword>
<dbReference type="InterPro" id="IPR038740">
    <property type="entry name" value="BioF2-like_GNAT_dom"/>
</dbReference>
<dbReference type="Pfam" id="PF13480">
    <property type="entry name" value="Acetyltransf_6"/>
    <property type="match status" value="1"/>
</dbReference>
<comment type="caution">
    <text evidence="2">The sequence shown here is derived from an EMBL/GenBank/DDBJ whole genome shotgun (WGS) entry which is preliminary data.</text>
</comment>
<dbReference type="EMBL" id="VTOZ01000022">
    <property type="protein sequence ID" value="TYZ27794.1"/>
    <property type="molecule type" value="Genomic_DNA"/>
</dbReference>
<organism evidence="2 3">
    <name type="scientific">Selenomonas caprae</name>
    <dbReference type="NCBI Taxonomy" id="2606905"/>
    <lineage>
        <taxon>Bacteria</taxon>
        <taxon>Bacillati</taxon>
        <taxon>Bacillota</taxon>
        <taxon>Negativicutes</taxon>
        <taxon>Selenomonadales</taxon>
        <taxon>Selenomonadaceae</taxon>
        <taxon>Selenomonas</taxon>
    </lineage>
</organism>
<gene>
    <name evidence="2" type="ORF">FZ041_10450</name>
</gene>
<keyword evidence="3" id="KW-1185">Reference proteome</keyword>
<dbReference type="SUPFAM" id="SSF55729">
    <property type="entry name" value="Acyl-CoA N-acyltransferases (Nat)"/>
    <property type="match status" value="1"/>
</dbReference>
<feature type="domain" description="N-acetyltransferase" evidence="1">
    <location>
        <begin position="141"/>
        <end position="286"/>
    </location>
</feature>
<dbReference type="AlphaFoldDB" id="A0A5D6WMZ5"/>
<dbReference type="PROSITE" id="PS51186">
    <property type="entry name" value="GNAT"/>
    <property type="match status" value="1"/>
</dbReference>
<reference evidence="2 3" key="1">
    <citation type="submission" date="2019-08" db="EMBL/GenBank/DDBJ databases">
        <title>Selenomonas sp. mPRGC5 and Selenomonas sp. mPRGC8 isolated from ruminal fluid of dairy goat (Capra hircus).</title>
        <authorList>
            <person name="Poothong S."/>
            <person name="Nuengjamnong C."/>
            <person name="Tanasupawat S."/>
        </authorList>
    </citation>
    <scope>NUCLEOTIDE SEQUENCE [LARGE SCALE GENOMIC DNA]</scope>
    <source>
        <strain evidence="3">mPRGC8</strain>
    </source>
</reference>
<evidence type="ECO:0000259" key="1">
    <source>
        <dbReference type="PROSITE" id="PS51186"/>
    </source>
</evidence>
<dbReference type="Proteomes" id="UP000322783">
    <property type="component" value="Unassembled WGS sequence"/>
</dbReference>
<dbReference type="InterPro" id="IPR016181">
    <property type="entry name" value="Acyl_CoA_acyltransferase"/>
</dbReference>
<evidence type="ECO:0000313" key="3">
    <source>
        <dbReference type="Proteomes" id="UP000322783"/>
    </source>
</evidence>
<protein>
    <submittedName>
        <fullName evidence="2">GNAT family N-acetyltransferase</fullName>
    </submittedName>
</protein>
<evidence type="ECO:0000313" key="2">
    <source>
        <dbReference type="EMBL" id="TYZ27794.1"/>
    </source>
</evidence>
<proteinExistence type="predicted"/>
<dbReference type="InterPro" id="IPR000182">
    <property type="entry name" value="GNAT_dom"/>
</dbReference>
<dbReference type="GO" id="GO:0016747">
    <property type="term" value="F:acyltransferase activity, transferring groups other than amino-acyl groups"/>
    <property type="evidence" value="ECO:0007669"/>
    <property type="project" value="InterPro"/>
</dbReference>
<dbReference type="Gene3D" id="3.40.630.30">
    <property type="match status" value="1"/>
</dbReference>
<name>A0A5D6WMZ5_9FIRM</name>
<accession>A0A5D6WMZ5</accession>